<dbReference type="EMBL" id="CP042425">
    <property type="protein sequence ID" value="QEL19852.1"/>
    <property type="molecule type" value="Genomic_DNA"/>
</dbReference>
<evidence type="ECO:0000313" key="5">
    <source>
        <dbReference type="Proteomes" id="UP000324974"/>
    </source>
</evidence>
<evidence type="ECO:0008006" key="6">
    <source>
        <dbReference type="Google" id="ProtNLM"/>
    </source>
</evidence>
<dbReference type="Pfam" id="PF06048">
    <property type="entry name" value="DUF927"/>
    <property type="match status" value="1"/>
</dbReference>
<dbReference type="InterPro" id="IPR009270">
    <property type="entry name" value="DUF927"/>
</dbReference>
<feature type="region of interest" description="Disordered" evidence="1">
    <location>
        <begin position="581"/>
        <end position="600"/>
    </location>
</feature>
<dbReference type="CDD" id="cd01029">
    <property type="entry name" value="TOPRIM_primases"/>
    <property type="match status" value="1"/>
</dbReference>
<feature type="region of interest" description="Disordered" evidence="1">
    <location>
        <begin position="1"/>
        <end position="20"/>
    </location>
</feature>
<feature type="domain" description="DUF927" evidence="2">
    <location>
        <begin position="480"/>
        <end position="598"/>
    </location>
</feature>
<sequence>MSDIIPAGPPAFNANHPAEREPTTRATAGKHVLPHHARELCASGLSPDTILDNGIYSETEPTAVAGLLNWDARRARELGSVLVYPHTDPTGRQLGHATVKPDKPRGRKGKPGVIKYENPFRRPNRLYVPAGALTALPNPVTPLLITEGCKKALAATQHGFPCVSLPGVWSWVAPRPEVAGKKVGRKELFDDLKAISWRDRPAVIVFDSDAAENPAVKRAERELAAALRREGAVVQIIRLPVEPDGTKNGLDDFLVRHGPAALESLINPPGIGATAAAPPSGPAGLTESGYTAIRGGTYHCVLTRDEGTGASVVTRQTKLANFVARIEGHRVTDDGAEQVRELVIGAEQQGKPKVTTGVSVERFAGLDWVVERLGPQFVIQPGSGKRDHLRCAIQELSGDAIPLTTAYTHTGWREVGGDWHYLHAGGAVSGRVPGRGAVEVRLDGSAAGFRLPEPPTGAGLRDAVRGSLRLLAGLAPDAVMFAVLASVYRSVLGTPDYALWLTGPTGVQKSEIAALAQQHFGPAMTRNRLPGNWSSTDNALEGLAFTVKDALLVVDDFAPSAVRADADRQQRAAERIIRGQGNHSGRQRMRADGTLRPTKPPRCLALATGEDVPRTHSITARLCVVRVQKNDVILSRLTESQRDASNGLYAAALAGFAAWLAPRYAAVLRGLDGERIELRDRIVGRCPHARTPDIVANLLLGLKYLLQYAEGVQAIDAVERDRLWQRGQTAFRSLVEAQGEHLEANDPVARFPEMLAAILTSGRGYVADTNGQAPDAPPSPAVWGWESRGIRGGLGEEPFYVPRGPKVGWVRDNELYLEPDSLYAALTEFAREQGQAYPITKQTLTHRLNESGALVRVDKGRTVYPVTIEGSRRRVLVLRADSLFAPGQWGQTGREPLTNGDSFPMPCPGSSIPTSDSGREVGPLPDEMPRPVPSVPNVPISGLEQSSRVVSQESESFFLEAIDAIRH</sequence>
<evidence type="ECO:0000259" key="3">
    <source>
        <dbReference type="Pfam" id="PF12965"/>
    </source>
</evidence>
<feature type="region of interest" description="Disordered" evidence="1">
    <location>
        <begin position="86"/>
        <end position="112"/>
    </location>
</feature>
<feature type="region of interest" description="Disordered" evidence="1">
    <location>
        <begin position="889"/>
        <end position="931"/>
    </location>
</feature>
<accession>A0A5C1AQ14</accession>
<reference evidence="5" key="1">
    <citation type="submission" date="2019-08" db="EMBL/GenBank/DDBJ databases">
        <title>Limnoglobus roseus gen. nov., sp. nov., a novel freshwater planctomycete with a giant genome from the family Gemmataceae.</title>
        <authorList>
            <person name="Kulichevskaya I.S."/>
            <person name="Naumoff D.G."/>
            <person name="Miroshnikov K."/>
            <person name="Ivanova A."/>
            <person name="Philippov D.A."/>
            <person name="Hakobyan A."/>
            <person name="Rijpstra I.C."/>
            <person name="Sinninghe Damste J.S."/>
            <person name="Liesack W."/>
            <person name="Dedysh S.N."/>
        </authorList>
    </citation>
    <scope>NUCLEOTIDE SEQUENCE [LARGE SCALE GENOMIC DNA]</scope>
    <source>
        <strain evidence="5">PX52</strain>
    </source>
</reference>
<evidence type="ECO:0000313" key="4">
    <source>
        <dbReference type="EMBL" id="QEL19852.1"/>
    </source>
</evidence>
<dbReference type="Gene3D" id="3.40.1360.10">
    <property type="match status" value="1"/>
</dbReference>
<keyword evidence="5" id="KW-1185">Reference proteome</keyword>
<evidence type="ECO:0000259" key="2">
    <source>
        <dbReference type="Pfam" id="PF06048"/>
    </source>
</evidence>
<evidence type="ECO:0000256" key="1">
    <source>
        <dbReference type="SAM" id="MobiDB-lite"/>
    </source>
</evidence>
<feature type="domain" description="DUF3854" evidence="3">
    <location>
        <begin position="138"/>
        <end position="260"/>
    </location>
</feature>
<dbReference type="KEGG" id="lrs:PX52LOC_06933"/>
<dbReference type="InterPro" id="IPR024385">
    <property type="entry name" value="DUF3854"/>
</dbReference>
<dbReference type="Pfam" id="PF12965">
    <property type="entry name" value="DUF3854"/>
    <property type="match status" value="1"/>
</dbReference>
<dbReference type="OrthoDB" id="784829at2"/>
<proteinExistence type="predicted"/>
<dbReference type="Proteomes" id="UP000324974">
    <property type="component" value="Chromosome"/>
</dbReference>
<organism evidence="4 5">
    <name type="scientific">Limnoglobus roseus</name>
    <dbReference type="NCBI Taxonomy" id="2598579"/>
    <lineage>
        <taxon>Bacteria</taxon>
        <taxon>Pseudomonadati</taxon>
        <taxon>Planctomycetota</taxon>
        <taxon>Planctomycetia</taxon>
        <taxon>Gemmatales</taxon>
        <taxon>Gemmataceae</taxon>
        <taxon>Limnoglobus</taxon>
    </lineage>
</organism>
<dbReference type="AlphaFoldDB" id="A0A5C1AQ14"/>
<name>A0A5C1AQ14_9BACT</name>
<dbReference type="InterPro" id="IPR034154">
    <property type="entry name" value="TOPRIM_DnaG/twinkle"/>
</dbReference>
<gene>
    <name evidence="4" type="ORF">PX52LOC_06933</name>
</gene>
<protein>
    <recommendedName>
        <fullName evidence="6">DUF3854 domain-containing protein</fullName>
    </recommendedName>
</protein>